<dbReference type="EMBL" id="JALAZD010000002">
    <property type="protein sequence ID" value="MCI0128264.1"/>
    <property type="molecule type" value="Genomic_DNA"/>
</dbReference>
<name>A0AA41UEC6_9HYPH</name>
<evidence type="ECO:0000313" key="2">
    <source>
        <dbReference type="Proteomes" id="UP001156140"/>
    </source>
</evidence>
<dbReference type="AlphaFoldDB" id="A0AA41UEC6"/>
<dbReference type="RefSeq" id="WP_281736485.1">
    <property type="nucleotide sequence ID" value="NZ_JAKETQ010000002.1"/>
</dbReference>
<keyword evidence="2" id="KW-1185">Reference proteome</keyword>
<sequence length="96" mass="11015">MKDTHVLTRHSDIQNWVSARNGLPAIARVRNHLGHEQSELHLRFSRPRRVPDATPGQDDGMSPVSWTAWLAELDRQHLALRVTASHCELVDRKDLH</sequence>
<organism evidence="1 2">
    <name type="scientific">Paradevosia shaoguanensis</name>
    <dbReference type="NCBI Taxonomy" id="1335043"/>
    <lineage>
        <taxon>Bacteria</taxon>
        <taxon>Pseudomonadati</taxon>
        <taxon>Pseudomonadota</taxon>
        <taxon>Alphaproteobacteria</taxon>
        <taxon>Hyphomicrobiales</taxon>
        <taxon>Devosiaceae</taxon>
        <taxon>Paradevosia</taxon>
    </lineage>
</organism>
<proteinExistence type="predicted"/>
<gene>
    <name evidence="1" type="ORF">ML536_15650</name>
</gene>
<dbReference type="Proteomes" id="UP001156140">
    <property type="component" value="Unassembled WGS sequence"/>
</dbReference>
<accession>A0AA41UEC6</accession>
<reference evidence="1" key="1">
    <citation type="submission" date="2022-03" db="EMBL/GenBank/DDBJ databases">
        <title>The complete genome sequence of a Methyloterrigena soli.</title>
        <authorList>
            <person name="Zi Z."/>
        </authorList>
    </citation>
    <scope>NUCLEOTIDE SEQUENCE</scope>
    <source>
        <strain evidence="1">M48</strain>
    </source>
</reference>
<comment type="caution">
    <text evidence="1">The sequence shown here is derived from an EMBL/GenBank/DDBJ whole genome shotgun (WGS) entry which is preliminary data.</text>
</comment>
<evidence type="ECO:0000313" key="1">
    <source>
        <dbReference type="EMBL" id="MCI0128264.1"/>
    </source>
</evidence>
<protein>
    <submittedName>
        <fullName evidence="1">Uncharacterized protein</fullName>
    </submittedName>
</protein>